<sequence length="235" mass="24209">MADNLARLGQIELFFPPGAAWNYSVSLDVLGAAMEQAAGKPLPQLIDELILRPLGMDASGFYVASADQLATPYIDGQPPRPMQDPDVSPFFELSGIRYSPARATRPASFPSGGAGMVGTAGDVLKLLEAVRTGGGPILSQASAASMLSNQIGELVVTTHGPGWGFGYAGAVLKDPAVAGSPLRRGTVMWGGVYGHSWQIVPDRETTLVALTNTAIEGMSGVFPGELGAAVAAALA</sequence>
<dbReference type="AlphaFoldDB" id="A0A840A2S4"/>
<dbReference type="Gene3D" id="3.40.710.10">
    <property type="entry name" value="DD-peptidase/beta-lactamase superfamily"/>
    <property type="match status" value="1"/>
</dbReference>
<keyword evidence="3" id="KW-1185">Reference proteome</keyword>
<proteinExistence type="predicted"/>
<dbReference type="InterPro" id="IPR050789">
    <property type="entry name" value="Diverse_Enzym_Activities"/>
</dbReference>
<evidence type="ECO:0000259" key="1">
    <source>
        <dbReference type="Pfam" id="PF00144"/>
    </source>
</evidence>
<protein>
    <submittedName>
        <fullName evidence="2">CubicO group peptidase (Beta-lactamase class C family)</fullName>
    </submittedName>
</protein>
<dbReference type="SUPFAM" id="SSF56601">
    <property type="entry name" value="beta-lactamase/transpeptidase-like"/>
    <property type="match status" value="1"/>
</dbReference>
<dbReference type="PANTHER" id="PTHR43283:SF3">
    <property type="entry name" value="BETA-LACTAMASE FAMILY PROTEIN (AFU_ORTHOLOGUE AFUA_5G07500)"/>
    <property type="match status" value="1"/>
</dbReference>
<dbReference type="InterPro" id="IPR001466">
    <property type="entry name" value="Beta-lactam-related"/>
</dbReference>
<accession>A0A840A2S4</accession>
<dbReference type="InterPro" id="IPR012338">
    <property type="entry name" value="Beta-lactam/transpept-like"/>
</dbReference>
<evidence type="ECO:0000313" key="3">
    <source>
        <dbReference type="Proteomes" id="UP000530564"/>
    </source>
</evidence>
<organism evidence="2 3">
    <name type="scientific">Phenylobacterium haematophilum</name>
    <dbReference type="NCBI Taxonomy" id="98513"/>
    <lineage>
        <taxon>Bacteria</taxon>
        <taxon>Pseudomonadati</taxon>
        <taxon>Pseudomonadota</taxon>
        <taxon>Alphaproteobacteria</taxon>
        <taxon>Caulobacterales</taxon>
        <taxon>Caulobacteraceae</taxon>
        <taxon>Phenylobacterium</taxon>
    </lineage>
</organism>
<gene>
    <name evidence="2" type="ORF">GGQ61_003424</name>
</gene>
<comment type="caution">
    <text evidence="2">The sequence shown here is derived from an EMBL/GenBank/DDBJ whole genome shotgun (WGS) entry which is preliminary data.</text>
</comment>
<dbReference type="Proteomes" id="UP000530564">
    <property type="component" value="Unassembled WGS sequence"/>
</dbReference>
<dbReference type="EMBL" id="JACIDK010000005">
    <property type="protein sequence ID" value="MBB3892688.1"/>
    <property type="molecule type" value="Genomic_DNA"/>
</dbReference>
<evidence type="ECO:0000313" key="2">
    <source>
        <dbReference type="EMBL" id="MBB3892688.1"/>
    </source>
</evidence>
<name>A0A840A2S4_9CAUL</name>
<dbReference type="PANTHER" id="PTHR43283">
    <property type="entry name" value="BETA-LACTAMASE-RELATED"/>
    <property type="match status" value="1"/>
</dbReference>
<dbReference type="Pfam" id="PF00144">
    <property type="entry name" value="Beta-lactamase"/>
    <property type="match status" value="1"/>
</dbReference>
<reference evidence="2 3" key="1">
    <citation type="submission" date="2020-08" db="EMBL/GenBank/DDBJ databases">
        <title>Genomic Encyclopedia of Type Strains, Phase IV (KMG-IV): sequencing the most valuable type-strain genomes for metagenomic binning, comparative biology and taxonomic classification.</title>
        <authorList>
            <person name="Goeker M."/>
        </authorList>
    </citation>
    <scope>NUCLEOTIDE SEQUENCE [LARGE SCALE GENOMIC DNA]</scope>
    <source>
        <strain evidence="2 3">DSM 21793</strain>
    </source>
</reference>
<feature type="domain" description="Beta-lactamase-related" evidence="1">
    <location>
        <begin position="3"/>
        <end position="218"/>
    </location>
</feature>